<dbReference type="InterPro" id="IPR004681">
    <property type="entry name" value="TRAP_DctM"/>
</dbReference>
<evidence type="ECO:0000256" key="7">
    <source>
        <dbReference type="RuleBase" id="RU369079"/>
    </source>
</evidence>
<name>A0A8F6YAJ5_9RHOB</name>
<feature type="transmembrane region" description="Helical" evidence="8">
    <location>
        <begin position="20"/>
        <end position="37"/>
    </location>
</feature>
<dbReference type="EMBL" id="CP079194">
    <property type="protein sequence ID" value="QXT39066.1"/>
    <property type="molecule type" value="Genomic_DNA"/>
</dbReference>
<keyword evidence="7" id="KW-0813">Transport</keyword>
<keyword evidence="5 8" id="KW-1133">Transmembrane helix</keyword>
<accession>A0A8F6YAJ5</accession>
<dbReference type="Proteomes" id="UP000825009">
    <property type="component" value="Chromosome"/>
</dbReference>
<feature type="domain" description="TRAP C4-dicarboxylate transport system permease DctM subunit" evidence="9">
    <location>
        <begin position="3"/>
        <end position="124"/>
    </location>
</feature>
<keyword evidence="4 8" id="KW-0812">Transmembrane</keyword>
<evidence type="ECO:0000256" key="2">
    <source>
        <dbReference type="ARBA" id="ARBA00022475"/>
    </source>
</evidence>
<evidence type="ECO:0000259" key="9">
    <source>
        <dbReference type="Pfam" id="PF06808"/>
    </source>
</evidence>
<keyword evidence="11" id="KW-1185">Reference proteome</keyword>
<organism evidence="10 11">
    <name type="scientific">Gymnodinialimonas ceratoperidinii</name>
    <dbReference type="NCBI Taxonomy" id="2856823"/>
    <lineage>
        <taxon>Bacteria</taxon>
        <taxon>Pseudomonadati</taxon>
        <taxon>Pseudomonadota</taxon>
        <taxon>Alphaproteobacteria</taxon>
        <taxon>Rhodobacterales</taxon>
        <taxon>Paracoccaceae</taxon>
        <taxon>Gymnodinialimonas</taxon>
    </lineage>
</organism>
<dbReference type="PANTHER" id="PTHR33362">
    <property type="entry name" value="SIALIC ACID TRAP TRANSPORTER PERMEASE PROTEIN SIAT-RELATED"/>
    <property type="match status" value="1"/>
</dbReference>
<dbReference type="Pfam" id="PF06808">
    <property type="entry name" value="DctM"/>
    <property type="match status" value="1"/>
</dbReference>
<dbReference type="PANTHER" id="PTHR33362:SF3">
    <property type="entry name" value="SIALIC ACID TRAP TRANSPORTER PERMEASE PROTEIN SIAT"/>
    <property type="match status" value="1"/>
</dbReference>
<evidence type="ECO:0000256" key="6">
    <source>
        <dbReference type="ARBA" id="ARBA00023136"/>
    </source>
</evidence>
<gene>
    <name evidence="10" type="ORF">KYE46_14175</name>
</gene>
<keyword evidence="2" id="KW-1003">Cell membrane</keyword>
<evidence type="ECO:0000256" key="8">
    <source>
        <dbReference type="SAM" id="Phobius"/>
    </source>
</evidence>
<comment type="subcellular location">
    <subcellularLocation>
        <location evidence="1 7">Cell inner membrane</location>
        <topology evidence="1 7">Multi-pass membrane protein</topology>
    </subcellularLocation>
</comment>
<evidence type="ECO:0000313" key="10">
    <source>
        <dbReference type="EMBL" id="QXT39066.1"/>
    </source>
</evidence>
<dbReference type="KEGG" id="gce:KYE46_14175"/>
<evidence type="ECO:0000256" key="5">
    <source>
        <dbReference type="ARBA" id="ARBA00022989"/>
    </source>
</evidence>
<sequence>MDEGVPQQLATVLLSISENPLIVLLIVNVALLIFGMVMDTTAILLVAVPVLVPVLGTLGIDPVHFGIVMVINLLIGTLTPPFGILLFVMTEVAKVGYKPLLRQVAPFYIPLFVFLGVVTYWPALSLSLPDLVFGR</sequence>
<dbReference type="AlphaFoldDB" id="A0A8F6YAJ5"/>
<feature type="transmembrane region" description="Helical" evidence="8">
    <location>
        <begin position="100"/>
        <end position="121"/>
    </location>
</feature>
<feature type="transmembrane region" description="Helical" evidence="8">
    <location>
        <begin position="66"/>
        <end position="88"/>
    </location>
</feature>
<dbReference type="GO" id="GO:0022857">
    <property type="term" value="F:transmembrane transporter activity"/>
    <property type="evidence" value="ECO:0007669"/>
    <property type="project" value="UniProtKB-UniRule"/>
</dbReference>
<reference evidence="10 11" key="1">
    <citation type="submission" date="2021-07" db="EMBL/GenBank/DDBJ databases">
        <title>A novel Jannaschia species isolated from marine dinoflagellate Ceratoperidinium margalefii.</title>
        <authorList>
            <person name="Jiang Y."/>
            <person name="Li Z."/>
        </authorList>
    </citation>
    <scope>NUCLEOTIDE SEQUENCE [LARGE SCALE GENOMIC DNA]</scope>
    <source>
        <strain evidence="10 11">J12C1-MA-4</strain>
    </source>
</reference>
<dbReference type="InterPro" id="IPR010656">
    <property type="entry name" value="DctM"/>
</dbReference>
<keyword evidence="6 8" id="KW-0472">Membrane</keyword>
<dbReference type="GO" id="GO:0005886">
    <property type="term" value="C:plasma membrane"/>
    <property type="evidence" value="ECO:0007669"/>
    <property type="project" value="UniProtKB-SubCell"/>
</dbReference>
<evidence type="ECO:0000256" key="1">
    <source>
        <dbReference type="ARBA" id="ARBA00004429"/>
    </source>
</evidence>
<keyword evidence="3 7" id="KW-0997">Cell inner membrane</keyword>
<proteinExistence type="predicted"/>
<protein>
    <submittedName>
        <fullName evidence="10">TRAP transporter large permease subunit</fullName>
    </submittedName>
</protein>
<feature type="transmembrane region" description="Helical" evidence="8">
    <location>
        <begin position="42"/>
        <end position="60"/>
    </location>
</feature>
<comment type="function">
    <text evidence="7">Part of the tripartite ATP-independent periplasmic (TRAP) transport system.</text>
</comment>
<evidence type="ECO:0000256" key="3">
    <source>
        <dbReference type="ARBA" id="ARBA00022519"/>
    </source>
</evidence>
<dbReference type="RefSeq" id="WP_219001385.1">
    <property type="nucleotide sequence ID" value="NZ_CP079194.1"/>
</dbReference>
<evidence type="ECO:0000256" key="4">
    <source>
        <dbReference type="ARBA" id="ARBA00022692"/>
    </source>
</evidence>
<evidence type="ECO:0000313" key="11">
    <source>
        <dbReference type="Proteomes" id="UP000825009"/>
    </source>
</evidence>